<accession>A0ACC1J4V2</accession>
<comment type="caution">
    <text evidence="1">The sequence shown here is derived from an EMBL/GenBank/DDBJ whole genome shotgun (WGS) entry which is preliminary data.</text>
</comment>
<gene>
    <name evidence="1" type="ORF">FBU59_004748</name>
</gene>
<dbReference type="Proteomes" id="UP001150603">
    <property type="component" value="Unassembled WGS sequence"/>
</dbReference>
<feature type="non-terminal residue" evidence="1">
    <location>
        <position position="1"/>
    </location>
</feature>
<evidence type="ECO:0000313" key="2">
    <source>
        <dbReference type="Proteomes" id="UP001150603"/>
    </source>
</evidence>
<name>A0ACC1J4V2_9FUNG</name>
<proteinExistence type="predicted"/>
<protein>
    <submittedName>
        <fullName evidence="1">Uncharacterized protein</fullName>
    </submittedName>
</protein>
<reference evidence="1" key="1">
    <citation type="submission" date="2022-07" db="EMBL/GenBank/DDBJ databases">
        <title>Phylogenomic reconstructions and comparative analyses of Kickxellomycotina fungi.</title>
        <authorList>
            <person name="Reynolds N.K."/>
            <person name="Stajich J.E."/>
            <person name="Barry K."/>
            <person name="Grigoriev I.V."/>
            <person name="Crous P."/>
            <person name="Smith M.E."/>
        </authorList>
    </citation>
    <scope>NUCLEOTIDE SEQUENCE</scope>
    <source>
        <strain evidence="1">NRRL 5244</strain>
    </source>
</reference>
<organism evidence="1 2">
    <name type="scientific">Linderina macrospora</name>
    <dbReference type="NCBI Taxonomy" id="4868"/>
    <lineage>
        <taxon>Eukaryota</taxon>
        <taxon>Fungi</taxon>
        <taxon>Fungi incertae sedis</taxon>
        <taxon>Zoopagomycota</taxon>
        <taxon>Kickxellomycotina</taxon>
        <taxon>Kickxellomycetes</taxon>
        <taxon>Kickxellales</taxon>
        <taxon>Kickxellaceae</taxon>
        <taxon>Linderina</taxon>
    </lineage>
</organism>
<keyword evidence="2" id="KW-1185">Reference proteome</keyword>
<evidence type="ECO:0000313" key="1">
    <source>
        <dbReference type="EMBL" id="KAJ1937437.1"/>
    </source>
</evidence>
<sequence length="133" mass="14568">SKTKNTESETESESDSAAAAAADIRRRSLSAASSSADTSNGRSDASGPREPLPIRDSLRQYPVFYAKFTFSSRETGELGFRAGERVFVIDQSDEIWWMGIVDHGADQPLEQGVFPATYVSDTPPKSTEWAELM</sequence>
<dbReference type="EMBL" id="JANBPW010003519">
    <property type="protein sequence ID" value="KAJ1937437.1"/>
    <property type="molecule type" value="Genomic_DNA"/>
</dbReference>